<evidence type="ECO:0000313" key="7">
    <source>
        <dbReference type="EMBL" id="KAL1876193.1"/>
    </source>
</evidence>
<protein>
    <recommendedName>
        <fullName evidence="6">MARVEL domain-containing protein</fullName>
    </recommendedName>
</protein>
<dbReference type="InterPro" id="IPR008253">
    <property type="entry name" value="Marvel"/>
</dbReference>
<feature type="domain" description="MARVEL" evidence="6">
    <location>
        <begin position="6"/>
        <end position="132"/>
    </location>
</feature>
<keyword evidence="2 5" id="KW-0812">Transmembrane</keyword>
<reference evidence="7 8" key="1">
    <citation type="journal article" date="2024" name="Commun. Biol.">
        <title>Comparative genomic analysis of thermophilic fungi reveals convergent evolutionary adaptations and gene losses.</title>
        <authorList>
            <person name="Steindorff A.S."/>
            <person name="Aguilar-Pontes M.V."/>
            <person name="Robinson A.J."/>
            <person name="Andreopoulos B."/>
            <person name="LaButti K."/>
            <person name="Kuo A."/>
            <person name="Mondo S."/>
            <person name="Riley R."/>
            <person name="Otillar R."/>
            <person name="Haridas S."/>
            <person name="Lipzen A."/>
            <person name="Grimwood J."/>
            <person name="Schmutz J."/>
            <person name="Clum A."/>
            <person name="Reid I.D."/>
            <person name="Moisan M.C."/>
            <person name="Butler G."/>
            <person name="Nguyen T.T.M."/>
            <person name="Dewar K."/>
            <person name="Conant G."/>
            <person name="Drula E."/>
            <person name="Henrissat B."/>
            <person name="Hansel C."/>
            <person name="Singer S."/>
            <person name="Hutchinson M.I."/>
            <person name="de Vries R.P."/>
            <person name="Natvig D.O."/>
            <person name="Powell A.J."/>
            <person name="Tsang A."/>
            <person name="Grigoriev I.V."/>
        </authorList>
    </citation>
    <scope>NUCLEOTIDE SEQUENCE [LARGE SCALE GENOMIC DNA]</scope>
    <source>
        <strain evidence="7 8">ATCC 24622</strain>
    </source>
</reference>
<evidence type="ECO:0000256" key="5">
    <source>
        <dbReference type="SAM" id="Phobius"/>
    </source>
</evidence>
<evidence type="ECO:0000256" key="4">
    <source>
        <dbReference type="ARBA" id="ARBA00023136"/>
    </source>
</evidence>
<gene>
    <name evidence="7" type="ORF">VTK73DRAFT_9631</name>
</gene>
<dbReference type="Proteomes" id="UP001586593">
    <property type="component" value="Unassembled WGS sequence"/>
</dbReference>
<dbReference type="Pfam" id="PF01284">
    <property type="entry name" value="MARVEL"/>
    <property type="match status" value="1"/>
</dbReference>
<sequence length="154" mass="16900">MAFSIVSIIHIVAFVFAFIELGLTAYLVSVFDGPWTSSPSEVNFMLFNSIWSLLVLLYIGITPLYYTHLFHRLASLALEAVTTIFWFAGSIALAADFGGPYHCGSSTPCGCTTAAITFGFFLWALFTVLTVLDTIESLRSRRHTTAQPKPYVGA</sequence>
<accession>A0ABR3XKK7</accession>
<evidence type="ECO:0000256" key="2">
    <source>
        <dbReference type="ARBA" id="ARBA00022692"/>
    </source>
</evidence>
<feature type="transmembrane region" description="Helical" evidence="5">
    <location>
        <begin position="114"/>
        <end position="132"/>
    </location>
</feature>
<comment type="subcellular location">
    <subcellularLocation>
        <location evidence="1">Membrane</location>
        <topology evidence="1">Multi-pass membrane protein</topology>
    </subcellularLocation>
</comment>
<keyword evidence="4 5" id="KW-0472">Membrane</keyword>
<dbReference type="PANTHER" id="PTHR37451:SF1">
    <property type="entry name" value="MARVEL DOMAIN-CONTAINING PROTEIN"/>
    <property type="match status" value="1"/>
</dbReference>
<dbReference type="EMBL" id="JAZHXJ010000082">
    <property type="protein sequence ID" value="KAL1876193.1"/>
    <property type="molecule type" value="Genomic_DNA"/>
</dbReference>
<evidence type="ECO:0000259" key="6">
    <source>
        <dbReference type="Pfam" id="PF01284"/>
    </source>
</evidence>
<keyword evidence="3 5" id="KW-1133">Transmembrane helix</keyword>
<name>A0ABR3XKK7_9PEZI</name>
<evidence type="ECO:0000256" key="3">
    <source>
        <dbReference type="ARBA" id="ARBA00022989"/>
    </source>
</evidence>
<dbReference type="PANTHER" id="PTHR37451">
    <property type="entry name" value="MARVEL DOMAIN"/>
    <property type="match status" value="1"/>
</dbReference>
<feature type="transmembrane region" description="Helical" evidence="5">
    <location>
        <begin position="73"/>
        <end position="94"/>
    </location>
</feature>
<comment type="caution">
    <text evidence="7">The sequence shown here is derived from an EMBL/GenBank/DDBJ whole genome shotgun (WGS) entry which is preliminary data.</text>
</comment>
<evidence type="ECO:0000256" key="1">
    <source>
        <dbReference type="ARBA" id="ARBA00004141"/>
    </source>
</evidence>
<keyword evidence="8" id="KW-1185">Reference proteome</keyword>
<organism evidence="7 8">
    <name type="scientific">Phialemonium thermophilum</name>
    <dbReference type="NCBI Taxonomy" id="223376"/>
    <lineage>
        <taxon>Eukaryota</taxon>
        <taxon>Fungi</taxon>
        <taxon>Dikarya</taxon>
        <taxon>Ascomycota</taxon>
        <taxon>Pezizomycotina</taxon>
        <taxon>Sordariomycetes</taxon>
        <taxon>Sordariomycetidae</taxon>
        <taxon>Cephalothecales</taxon>
        <taxon>Cephalothecaceae</taxon>
        <taxon>Phialemonium</taxon>
    </lineage>
</organism>
<evidence type="ECO:0000313" key="8">
    <source>
        <dbReference type="Proteomes" id="UP001586593"/>
    </source>
</evidence>
<proteinExistence type="predicted"/>
<feature type="transmembrane region" description="Helical" evidence="5">
    <location>
        <begin position="49"/>
        <end position="66"/>
    </location>
</feature>
<feature type="transmembrane region" description="Helical" evidence="5">
    <location>
        <begin position="7"/>
        <end position="29"/>
    </location>
</feature>